<dbReference type="EMBL" id="LR796206">
    <property type="protein sequence ID" value="CAB4127073.1"/>
    <property type="molecule type" value="Genomic_DNA"/>
</dbReference>
<gene>
    <name evidence="2" type="ORF">UFOVP77_49</name>
</gene>
<dbReference type="Gene3D" id="3.90.320.10">
    <property type="match status" value="1"/>
</dbReference>
<sequence>MAIETIEIKSQEEWLQQRAKDVTSTEVSALYGLSPYLTEFELFHNKRDQVVVRLEPNERMKWGNRLEAAIAHGAAEDQGWDISKLNVYMRDMDARIGSSFDFQINSKSDGPGIMEIKNVDGMQYRRAWIDDGAGNIEAPEHIELQIQHQMEISGYEWTALVALVGGNEQKIVLRNRDRAIGSDIRQRVKAFWEQVQNNTAPSPDYSADAEFIIKRLHNDADANLVAESDPGLDDLIEQYAYLTRMIKEQDGIKDATKAQILERIGKASKVISPLGTISCGLTKDSLGTLVTPDMLGTYIGARKGFRNFRFTPKKEG</sequence>
<dbReference type="InterPro" id="IPR011335">
    <property type="entry name" value="Restrct_endonuc-II-like"/>
</dbReference>
<organism evidence="2">
    <name type="scientific">uncultured Caudovirales phage</name>
    <dbReference type="NCBI Taxonomy" id="2100421"/>
    <lineage>
        <taxon>Viruses</taxon>
        <taxon>Duplodnaviria</taxon>
        <taxon>Heunggongvirae</taxon>
        <taxon>Uroviricota</taxon>
        <taxon>Caudoviricetes</taxon>
        <taxon>Peduoviridae</taxon>
        <taxon>Maltschvirus</taxon>
        <taxon>Maltschvirus maltsch</taxon>
    </lineage>
</organism>
<dbReference type="InterPro" id="IPR019080">
    <property type="entry name" value="YqaJ_viral_recombinase"/>
</dbReference>
<evidence type="ECO:0000259" key="1">
    <source>
        <dbReference type="Pfam" id="PF09588"/>
    </source>
</evidence>
<keyword evidence="2" id="KW-0255">Endonuclease</keyword>
<name>A0A6J5L1I6_9CAUD</name>
<proteinExistence type="predicted"/>
<keyword evidence="2" id="KW-0378">Hydrolase</keyword>
<dbReference type="PANTHER" id="PTHR46609">
    <property type="entry name" value="EXONUCLEASE, PHAGE-TYPE/RECB, C-TERMINAL DOMAIN-CONTAINING PROTEIN"/>
    <property type="match status" value="1"/>
</dbReference>
<reference evidence="2" key="1">
    <citation type="submission" date="2020-04" db="EMBL/GenBank/DDBJ databases">
        <authorList>
            <person name="Chiriac C."/>
            <person name="Salcher M."/>
            <person name="Ghai R."/>
            <person name="Kavagutti S V."/>
        </authorList>
    </citation>
    <scope>NUCLEOTIDE SEQUENCE</scope>
</reference>
<dbReference type="Pfam" id="PF09588">
    <property type="entry name" value="YqaJ"/>
    <property type="match status" value="1"/>
</dbReference>
<keyword evidence="2" id="KW-0540">Nuclease</keyword>
<protein>
    <submittedName>
        <fullName evidence="2">COG5377 Phage-related protein, predicted endonuclease</fullName>
    </submittedName>
</protein>
<dbReference type="GO" id="GO:0004519">
    <property type="term" value="F:endonuclease activity"/>
    <property type="evidence" value="ECO:0007669"/>
    <property type="project" value="UniProtKB-KW"/>
</dbReference>
<dbReference type="SUPFAM" id="SSF52980">
    <property type="entry name" value="Restriction endonuclease-like"/>
    <property type="match status" value="1"/>
</dbReference>
<accession>A0A6J5L1I6</accession>
<dbReference type="InterPro" id="IPR051703">
    <property type="entry name" value="NF-kappa-B_Signaling_Reg"/>
</dbReference>
<dbReference type="PANTHER" id="PTHR46609:SF6">
    <property type="entry name" value="EXONUCLEASE, PHAGE-TYPE_RECB, C-TERMINAL DOMAIN-CONTAINING PROTEIN-RELATED"/>
    <property type="match status" value="1"/>
</dbReference>
<dbReference type="InterPro" id="IPR011604">
    <property type="entry name" value="PDDEXK-like_dom_sf"/>
</dbReference>
<feature type="domain" description="YqaJ viral recombinase" evidence="1">
    <location>
        <begin position="13"/>
        <end position="156"/>
    </location>
</feature>
<evidence type="ECO:0000313" key="2">
    <source>
        <dbReference type="EMBL" id="CAB4127073.1"/>
    </source>
</evidence>